<name>A0ABU3B8R0_9GAMM</name>
<keyword evidence="2" id="KW-0732">Signal</keyword>
<evidence type="ECO:0000256" key="2">
    <source>
        <dbReference type="SAM" id="SignalP"/>
    </source>
</evidence>
<keyword evidence="4" id="KW-1185">Reference proteome</keyword>
<evidence type="ECO:0000256" key="1">
    <source>
        <dbReference type="SAM" id="MobiDB-lite"/>
    </source>
</evidence>
<dbReference type="Pfam" id="PF13728">
    <property type="entry name" value="TraF"/>
    <property type="match status" value="1"/>
</dbReference>
<feature type="signal peptide" evidence="2">
    <location>
        <begin position="1"/>
        <end position="19"/>
    </location>
</feature>
<sequence>MYKCAHILFVAALAVPAMAAGQPDRYYDDNERGWFWYEPEPEPAPEIEPPDLTPPPPKAQVKVIKPDPIEPQPPAIASSPPQPGEPEQGPPAMSSAWLRENLETYLWQALDDPSMENVTAYLYLQRLMMDRSTRFADATQVAIRTDPLLDASIRRPLAQGAQQMLSRRADQARTKALGRVASNGGLIYVFDESCKLCDLQVTPLKSLAGKYDMEVSWISADGATLKGVPKDEIVVSPELAFKLSPPAMPAVFMAYGAKPPVHLTSSFLSMNDLESGVLAHGVTEGWITQAEYEATKPRNNYLISLDPDELPDEAATEDPAEIIRFLRSRVANGETQ</sequence>
<feature type="chain" id="PRO_5045646594" evidence="2">
    <location>
        <begin position="20"/>
        <end position="336"/>
    </location>
</feature>
<evidence type="ECO:0000313" key="4">
    <source>
        <dbReference type="Proteomes" id="UP001259982"/>
    </source>
</evidence>
<gene>
    <name evidence="3" type="primary">traF</name>
    <name evidence="3" type="ORF">RM531_08710</name>
</gene>
<proteinExistence type="predicted"/>
<organism evidence="3 4">
    <name type="scientific">Spectribacter acetivorans</name>
    <dbReference type="NCBI Taxonomy" id="3075603"/>
    <lineage>
        <taxon>Bacteria</taxon>
        <taxon>Pseudomonadati</taxon>
        <taxon>Pseudomonadota</taxon>
        <taxon>Gammaproteobacteria</taxon>
        <taxon>Salinisphaerales</taxon>
        <taxon>Salinisphaeraceae</taxon>
        <taxon>Spectribacter</taxon>
    </lineage>
</organism>
<feature type="compositionally biased region" description="Acidic residues" evidence="1">
    <location>
        <begin position="39"/>
        <end position="49"/>
    </location>
</feature>
<protein>
    <submittedName>
        <fullName evidence="3">Conjugal transfer protein TraF</fullName>
    </submittedName>
</protein>
<feature type="region of interest" description="Disordered" evidence="1">
    <location>
        <begin position="37"/>
        <end position="93"/>
    </location>
</feature>
<dbReference type="InterPro" id="IPR039555">
    <property type="entry name" value="TraF/TrbB"/>
</dbReference>
<dbReference type="RefSeq" id="WP_311658697.1">
    <property type="nucleotide sequence ID" value="NZ_JAVRHY010000006.1"/>
</dbReference>
<dbReference type="Proteomes" id="UP001259982">
    <property type="component" value="Unassembled WGS sequence"/>
</dbReference>
<comment type="caution">
    <text evidence="3">The sequence shown here is derived from an EMBL/GenBank/DDBJ whole genome shotgun (WGS) entry which is preliminary data.</text>
</comment>
<dbReference type="EMBL" id="JAVRHY010000006">
    <property type="protein sequence ID" value="MDT0618558.1"/>
    <property type="molecule type" value="Genomic_DNA"/>
</dbReference>
<accession>A0ABU3B8R0</accession>
<feature type="compositionally biased region" description="Pro residues" evidence="1">
    <location>
        <begin position="69"/>
        <end position="84"/>
    </location>
</feature>
<evidence type="ECO:0000313" key="3">
    <source>
        <dbReference type="EMBL" id="MDT0618558.1"/>
    </source>
</evidence>
<reference evidence="3 4" key="1">
    <citation type="submission" date="2023-09" db="EMBL/GenBank/DDBJ databases">
        <authorList>
            <person name="Rey-Velasco X."/>
        </authorList>
    </citation>
    <scope>NUCLEOTIDE SEQUENCE [LARGE SCALE GENOMIC DNA]</scope>
    <source>
        <strain evidence="3 4">P385</strain>
    </source>
</reference>